<accession>A0A8T8SJP3</accession>
<comment type="similarity">
    <text evidence="3">Belongs to the HARBI1 family.</text>
</comment>
<dbReference type="GO" id="GO:0046872">
    <property type="term" value="F:metal ion binding"/>
    <property type="evidence" value="ECO:0007669"/>
    <property type="project" value="UniProtKB-KW"/>
</dbReference>
<evidence type="ECO:0000256" key="3">
    <source>
        <dbReference type="ARBA" id="ARBA00006958"/>
    </source>
</evidence>
<keyword evidence="4" id="KW-0540">Nuclease</keyword>
<reference evidence="9" key="1">
    <citation type="submission" date="2016-04" db="EMBL/GenBank/DDBJ databases">
        <authorList>
            <person name="Nguyen H.D."/>
            <person name="Kesanakurti P."/>
            <person name="Cullis J."/>
            <person name="Levesque C.A."/>
            <person name="Hambleton S."/>
        </authorList>
    </citation>
    <scope>NUCLEOTIDE SEQUENCE</scope>
    <source>
        <strain evidence="9">DAOMC 238032</strain>
    </source>
</reference>
<evidence type="ECO:0000259" key="8">
    <source>
        <dbReference type="Pfam" id="PF13359"/>
    </source>
</evidence>
<dbReference type="PANTHER" id="PTHR22930">
    <property type="match status" value="1"/>
</dbReference>
<dbReference type="GO" id="GO:0016787">
    <property type="term" value="F:hydrolase activity"/>
    <property type="evidence" value="ECO:0007669"/>
    <property type="project" value="UniProtKB-KW"/>
</dbReference>
<evidence type="ECO:0000313" key="10">
    <source>
        <dbReference type="Proteomes" id="UP000077671"/>
    </source>
</evidence>
<proteinExistence type="inferred from homology"/>
<sequence>MAELCGFSEVSMVHFTQRTISALCSLEKEVLCWASESEKEQGRIWVEERCGIPEWRNGYASVDGVHINCAWAPGLDHDDAFMNRKRRFSFNVQLVTMVHTLRIISYVVGHRGASSDARAWACSSVVDAPARYLRKDEWIWADLGYPFASYLVSPYQHLAATKSIDFRRFNYSLSSIRIRSEHAMAYVKGRFPALKGYRGLLASLRAEEYAHDFIVAALVAHNLAMQHDEAGRYLVYVKEGLDRSMTPRDYDWDRANDDDLEREMEWQKERDHQQWRHQQEEAANQFSSTDRDIICIDSAKERRESLHDALNRAYDLQFVDTTWRSRQKELTKKQLADVERRRIQAVLSRGHH</sequence>
<dbReference type="InterPro" id="IPR045249">
    <property type="entry name" value="HARBI1-like"/>
</dbReference>
<gene>
    <name evidence="9" type="ORF">A4X03_0g8144</name>
</gene>
<evidence type="ECO:0000256" key="1">
    <source>
        <dbReference type="ARBA" id="ARBA00001968"/>
    </source>
</evidence>
<dbReference type="Proteomes" id="UP000077671">
    <property type="component" value="Unassembled WGS sequence"/>
</dbReference>
<name>A0A8T8SJP3_9BASI</name>
<organism evidence="9 10">
    <name type="scientific">Tilletia caries</name>
    <name type="common">wheat bunt fungus</name>
    <dbReference type="NCBI Taxonomy" id="13290"/>
    <lineage>
        <taxon>Eukaryota</taxon>
        <taxon>Fungi</taxon>
        <taxon>Dikarya</taxon>
        <taxon>Basidiomycota</taxon>
        <taxon>Ustilaginomycotina</taxon>
        <taxon>Exobasidiomycetes</taxon>
        <taxon>Tilletiales</taxon>
        <taxon>Tilletiaceae</taxon>
        <taxon>Tilletia</taxon>
    </lineage>
</organism>
<comment type="caution">
    <text evidence="9">The sequence shown here is derived from an EMBL/GenBank/DDBJ whole genome shotgun (WGS) entry which is preliminary data.</text>
</comment>
<keyword evidence="6" id="KW-0378">Hydrolase</keyword>
<dbReference type="PANTHER" id="PTHR22930:SF85">
    <property type="entry name" value="GH03217P-RELATED"/>
    <property type="match status" value="1"/>
</dbReference>
<dbReference type="AlphaFoldDB" id="A0A8T8SJP3"/>
<evidence type="ECO:0000256" key="4">
    <source>
        <dbReference type="ARBA" id="ARBA00022722"/>
    </source>
</evidence>
<dbReference type="GO" id="GO:0004518">
    <property type="term" value="F:nuclease activity"/>
    <property type="evidence" value="ECO:0007669"/>
    <property type="project" value="UniProtKB-KW"/>
</dbReference>
<keyword evidence="5" id="KW-0479">Metal-binding</keyword>
<evidence type="ECO:0000256" key="7">
    <source>
        <dbReference type="ARBA" id="ARBA00023242"/>
    </source>
</evidence>
<comment type="cofactor">
    <cofactor evidence="1">
        <name>a divalent metal cation</name>
        <dbReference type="ChEBI" id="CHEBI:60240"/>
    </cofactor>
</comment>
<protein>
    <recommendedName>
        <fullName evidence="8">DDE Tnp4 domain-containing protein</fullName>
    </recommendedName>
</protein>
<evidence type="ECO:0000313" key="9">
    <source>
        <dbReference type="EMBL" id="KAE8241468.1"/>
    </source>
</evidence>
<evidence type="ECO:0000256" key="5">
    <source>
        <dbReference type="ARBA" id="ARBA00022723"/>
    </source>
</evidence>
<dbReference type="InterPro" id="IPR027806">
    <property type="entry name" value="HARBI1_dom"/>
</dbReference>
<dbReference type="GO" id="GO:0005634">
    <property type="term" value="C:nucleus"/>
    <property type="evidence" value="ECO:0007669"/>
    <property type="project" value="UniProtKB-SubCell"/>
</dbReference>
<evidence type="ECO:0000256" key="2">
    <source>
        <dbReference type="ARBA" id="ARBA00004123"/>
    </source>
</evidence>
<evidence type="ECO:0000256" key="6">
    <source>
        <dbReference type="ARBA" id="ARBA00022801"/>
    </source>
</evidence>
<keyword evidence="7" id="KW-0539">Nucleus</keyword>
<dbReference type="Pfam" id="PF13359">
    <property type="entry name" value="DDE_Tnp_4"/>
    <property type="match status" value="1"/>
</dbReference>
<comment type="subcellular location">
    <subcellularLocation>
        <location evidence="2">Nucleus</location>
    </subcellularLocation>
</comment>
<dbReference type="EMBL" id="LWDD02002278">
    <property type="protein sequence ID" value="KAE8241468.1"/>
    <property type="molecule type" value="Genomic_DNA"/>
</dbReference>
<feature type="domain" description="DDE Tnp4" evidence="8">
    <location>
        <begin position="62"/>
        <end position="197"/>
    </location>
</feature>
<reference evidence="9" key="2">
    <citation type="journal article" date="2019" name="IMA Fungus">
        <title>Genome sequencing and comparison of five Tilletia species to identify candidate genes for the detection of regulated species infecting wheat.</title>
        <authorList>
            <person name="Nguyen H.D.T."/>
            <person name="Sultana T."/>
            <person name="Kesanakurti P."/>
            <person name="Hambleton S."/>
        </authorList>
    </citation>
    <scope>NUCLEOTIDE SEQUENCE</scope>
    <source>
        <strain evidence="9">DAOMC 238032</strain>
    </source>
</reference>